<sequence>MRIGIVTTWFERGAGYVSKLYRSALEQQNEVYIYARGGLKSDQPEWNDERVTYGLFLPYTYINKRHIFSWIEKNNLQVLFFNEQREFSIVAEIKKKYPNIKLGSYIDYYKEDTVSLFNIYDFVICNTHRHMQAMRRHKQAFYVKWGTDINLYKPNEEKHNQLTFFHSMGMSFRKGTGKVINAFINGKVYKKAKLVIHTQLSVDKISQYSEEELRDYNIEVISKTVTAPGLYYMGDIYVYPTDLDGLGLTIYEALASGLPVITTNNAPMNEVVDDEINGKLVDVEEFHSRSDGYYWPLSLCEEKSLISSMQYYIDNLKYLEKFKKQARDYAVHELNLEERFKIINEIFEDSINYNLDDKLYKQIIAKERKEKKMSLLAAVSSASRTFSFLWSKIK</sequence>
<reference evidence="1" key="1">
    <citation type="submission" date="2019-04" db="EMBL/GenBank/DDBJ databases">
        <title>Microbes associate with the intestines of laboratory mice.</title>
        <authorList>
            <person name="Navarre W."/>
            <person name="Wong E."/>
            <person name="Huang K."/>
            <person name="Tropini C."/>
            <person name="Ng K."/>
            <person name="Yu B."/>
        </authorList>
    </citation>
    <scope>NUCLEOTIDE SEQUENCE</scope>
    <source>
        <strain evidence="1">NM01_1-7b</strain>
    </source>
</reference>
<evidence type="ECO:0000313" key="2">
    <source>
        <dbReference type="Proteomes" id="UP000304953"/>
    </source>
</evidence>
<keyword evidence="2" id="KW-1185">Reference proteome</keyword>
<dbReference type="EMBL" id="SRYA01000079">
    <property type="protein sequence ID" value="TGY90908.1"/>
    <property type="molecule type" value="Genomic_DNA"/>
</dbReference>
<proteinExistence type="predicted"/>
<name>A0AC61RQ71_9FIRM</name>
<organism evidence="1 2">
    <name type="scientific">Petralouisia muris</name>
    <dbReference type="NCBI Taxonomy" id="3032872"/>
    <lineage>
        <taxon>Bacteria</taxon>
        <taxon>Bacillati</taxon>
        <taxon>Bacillota</taxon>
        <taxon>Clostridia</taxon>
        <taxon>Lachnospirales</taxon>
        <taxon>Lachnospiraceae</taxon>
        <taxon>Petralouisia</taxon>
    </lineage>
</organism>
<dbReference type="Proteomes" id="UP000304953">
    <property type="component" value="Unassembled WGS sequence"/>
</dbReference>
<protein>
    <submittedName>
        <fullName evidence="1">Glycosyltransferase</fullName>
    </submittedName>
</protein>
<gene>
    <name evidence="1" type="ORF">E5329_23755</name>
</gene>
<comment type="caution">
    <text evidence="1">The sequence shown here is derived from an EMBL/GenBank/DDBJ whole genome shotgun (WGS) entry which is preliminary data.</text>
</comment>
<evidence type="ECO:0000313" key="1">
    <source>
        <dbReference type="EMBL" id="TGY90908.1"/>
    </source>
</evidence>
<accession>A0AC61RQ71</accession>